<evidence type="ECO:0000256" key="3">
    <source>
        <dbReference type="ARBA" id="ARBA00022475"/>
    </source>
</evidence>
<feature type="transmembrane region" description="Helical" evidence="7">
    <location>
        <begin position="179"/>
        <end position="196"/>
    </location>
</feature>
<reference evidence="9 10" key="1">
    <citation type="submission" date="2019-08" db="EMBL/GenBank/DDBJ databases">
        <authorList>
            <person name="Lei W."/>
        </authorList>
    </citation>
    <scope>NUCLEOTIDE SEQUENCE [LARGE SCALE GENOMIC DNA]</scope>
    <source>
        <strain evidence="9 10">CCUG 58627</strain>
    </source>
</reference>
<dbReference type="Proteomes" id="UP000320791">
    <property type="component" value="Unassembled WGS sequence"/>
</dbReference>
<organism evidence="9 10">
    <name type="scientific">Corynebacterium canis</name>
    <dbReference type="NCBI Taxonomy" id="679663"/>
    <lineage>
        <taxon>Bacteria</taxon>
        <taxon>Bacillati</taxon>
        <taxon>Actinomycetota</taxon>
        <taxon>Actinomycetes</taxon>
        <taxon>Mycobacteriales</taxon>
        <taxon>Corynebacteriaceae</taxon>
        <taxon>Corynebacterium</taxon>
    </lineage>
</organism>
<dbReference type="GO" id="GO:0022857">
    <property type="term" value="F:transmembrane transporter activity"/>
    <property type="evidence" value="ECO:0007669"/>
    <property type="project" value="InterPro"/>
</dbReference>
<dbReference type="SUPFAM" id="SSF103473">
    <property type="entry name" value="MFS general substrate transporter"/>
    <property type="match status" value="1"/>
</dbReference>
<keyword evidence="10" id="KW-1185">Reference proteome</keyword>
<gene>
    <name evidence="9" type="ORF">FRX94_07610</name>
</gene>
<protein>
    <submittedName>
        <fullName evidence="9">MFS transporter</fullName>
    </submittedName>
</protein>
<dbReference type="OrthoDB" id="350307at2"/>
<feature type="transmembrane region" description="Helical" evidence="7">
    <location>
        <begin position="315"/>
        <end position="335"/>
    </location>
</feature>
<evidence type="ECO:0000256" key="7">
    <source>
        <dbReference type="SAM" id="Phobius"/>
    </source>
</evidence>
<evidence type="ECO:0000256" key="6">
    <source>
        <dbReference type="ARBA" id="ARBA00023136"/>
    </source>
</evidence>
<evidence type="ECO:0000256" key="1">
    <source>
        <dbReference type="ARBA" id="ARBA00004651"/>
    </source>
</evidence>
<evidence type="ECO:0000256" key="5">
    <source>
        <dbReference type="ARBA" id="ARBA00022989"/>
    </source>
</evidence>
<dbReference type="Gene3D" id="1.20.1250.20">
    <property type="entry name" value="MFS general substrate transporter like domains"/>
    <property type="match status" value="1"/>
</dbReference>
<dbReference type="EMBL" id="VOHM01000015">
    <property type="protein sequence ID" value="TWT24546.1"/>
    <property type="molecule type" value="Genomic_DNA"/>
</dbReference>
<dbReference type="PANTHER" id="PTHR23517:SF2">
    <property type="entry name" value="MULTIDRUG RESISTANCE PROTEIN MDTH"/>
    <property type="match status" value="1"/>
</dbReference>
<dbReference type="GO" id="GO:0005886">
    <property type="term" value="C:plasma membrane"/>
    <property type="evidence" value="ECO:0007669"/>
    <property type="project" value="UniProtKB-SubCell"/>
</dbReference>
<feature type="transmembrane region" description="Helical" evidence="7">
    <location>
        <begin position="249"/>
        <end position="274"/>
    </location>
</feature>
<dbReference type="InterPro" id="IPR050171">
    <property type="entry name" value="MFS_Transporters"/>
</dbReference>
<sequence length="447" mass="48190">MSFAFLGRNSKLRGNVEFLHAGMAKEDTALVVFVRKSTRFAPGEFALYSAMLLDAIGLGSYLSTSFLYFVTVWAIDGRDSGMILAAVGIVSLVCLAPGGKLADTFGPRRALWVTSGIRGVGFLLMTLAPNFTIGVVGGLIAGIVGRVAGPIAQSVVLTFSDAPERSTMLLANYRMLRNLGFGIGGMIAGITIGVGTPEAYRLLYFLSAGLFFIGLLILVLWLPKHSRDSAKAGEKKRDSGVKSRLPTQLVLLTVMNGALSLHTFIFTIIAPYWLAQQSLIPPWTASIVMVFNTFLVVILQRPLSRGTEVWRRASTYTMFSTLVIASGCVLPILAVQTARPLLATVLFLAGIILITVGAVLQTSGIYGMILPYVDGPEKTYRMAFFGFGFSVATIVGPVISGYVAPAGDIGWLYIAVYFLVVAFLIAIAVRWLRADVNFREEKVVDNS</sequence>
<dbReference type="AlphaFoldDB" id="A0A5C5UEP3"/>
<keyword evidence="2" id="KW-0813">Transport</keyword>
<dbReference type="InterPro" id="IPR020846">
    <property type="entry name" value="MFS_dom"/>
</dbReference>
<feature type="transmembrane region" description="Helical" evidence="7">
    <location>
        <begin position="280"/>
        <end position="303"/>
    </location>
</feature>
<feature type="transmembrane region" description="Helical" evidence="7">
    <location>
        <begin position="341"/>
        <end position="370"/>
    </location>
</feature>
<evidence type="ECO:0000259" key="8">
    <source>
        <dbReference type="PROSITE" id="PS50850"/>
    </source>
</evidence>
<accession>A0A5C5UEP3</accession>
<feature type="transmembrane region" description="Helical" evidence="7">
    <location>
        <begin position="410"/>
        <end position="432"/>
    </location>
</feature>
<keyword evidence="5 7" id="KW-1133">Transmembrane helix</keyword>
<name>A0A5C5UEP3_9CORY</name>
<evidence type="ECO:0000256" key="4">
    <source>
        <dbReference type="ARBA" id="ARBA00022692"/>
    </source>
</evidence>
<comment type="subcellular location">
    <subcellularLocation>
        <location evidence="1">Cell membrane</location>
        <topology evidence="1">Multi-pass membrane protein</topology>
    </subcellularLocation>
</comment>
<feature type="transmembrane region" description="Helical" evidence="7">
    <location>
        <begin position="45"/>
        <end position="75"/>
    </location>
</feature>
<feature type="transmembrane region" description="Helical" evidence="7">
    <location>
        <begin position="382"/>
        <end position="404"/>
    </location>
</feature>
<evidence type="ECO:0000256" key="2">
    <source>
        <dbReference type="ARBA" id="ARBA00022448"/>
    </source>
</evidence>
<dbReference type="PANTHER" id="PTHR23517">
    <property type="entry name" value="RESISTANCE PROTEIN MDTM, PUTATIVE-RELATED-RELATED"/>
    <property type="match status" value="1"/>
</dbReference>
<keyword evidence="4 7" id="KW-0812">Transmembrane</keyword>
<dbReference type="Pfam" id="PF07690">
    <property type="entry name" value="MFS_1"/>
    <property type="match status" value="1"/>
</dbReference>
<feature type="transmembrane region" description="Helical" evidence="7">
    <location>
        <begin position="81"/>
        <end position="98"/>
    </location>
</feature>
<comment type="caution">
    <text evidence="9">The sequence shown here is derived from an EMBL/GenBank/DDBJ whole genome shotgun (WGS) entry which is preliminary data.</text>
</comment>
<dbReference type="InterPro" id="IPR011701">
    <property type="entry name" value="MFS"/>
</dbReference>
<keyword evidence="3" id="KW-1003">Cell membrane</keyword>
<proteinExistence type="predicted"/>
<evidence type="ECO:0000313" key="10">
    <source>
        <dbReference type="Proteomes" id="UP000320791"/>
    </source>
</evidence>
<dbReference type="PROSITE" id="PS50850">
    <property type="entry name" value="MFS"/>
    <property type="match status" value="1"/>
</dbReference>
<dbReference type="InterPro" id="IPR036259">
    <property type="entry name" value="MFS_trans_sf"/>
</dbReference>
<feature type="transmembrane region" description="Helical" evidence="7">
    <location>
        <begin position="202"/>
        <end position="222"/>
    </location>
</feature>
<keyword evidence="6 7" id="KW-0472">Membrane</keyword>
<evidence type="ECO:0000313" key="9">
    <source>
        <dbReference type="EMBL" id="TWT24546.1"/>
    </source>
</evidence>
<feature type="domain" description="Major facilitator superfamily (MFS) profile" evidence="8">
    <location>
        <begin position="43"/>
        <end position="434"/>
    </location>
</feature>